<evidence type="ECO:0000313" key="14">
    <source>
        <dbReference type="EMBL" id="MDM5070527.1"/>
    </source>
</evidence>
<comment type="similarity">
    <text evidence="2">Belongs to the BexC/CtrB/KpsE family.</text>
</comment>
<keyword evidence="8" id="KW-0972">Capsule biogenesis/degradation</keyword>
<reference evidence="14" key="1">
    <citation type="submission" date="2024-05" db="EMBL/GenBank/DDBJ databases">
        <title>WGS of Aeromonas isolates.</title>
        <authorList>
            <person name="Lee H."/>
        </authorList>
    </citation>
    <scope>NUCLEOTIDE SEQUENCE</scope>
    <source>
        <strain evidence="14">SU58-3</strain>
    </source>
</reference>
<evidence type="ECO:0000256" key="13">
    <source>
        <dbReference type="SAM" id="Phobius"/>
    </source>
</evidence>
<keyword evidence="12" id="KW-0175">Coiled coil</keyword>
<evidence type="ECO:0000256" key="5">
    <source>
        <dbReference type="ARBA" id="ARBA00022519"/>
    </source>
</evidence>
<feature type="transmembrane region" description="Helical" evidence="13">
    <location>
        <begin position="49"/>
        <end position="69"/>
    </location>
</feature>
<comment type="caution">
    <text evidence="14">The sequence shown here is derived from an EMBL/GenBank/DDBJ whole genome shotgun (WGS) entry which is preliminary data.</text>
</comment>
<keyword evidence="4" id="KW-1003">Cell membrane</keyword>
<accession>A0ABT7PTX2</accession>
<evidence type="ECO:0000256" key="1">
    <source>
        <dbReference type="ARBA" id="ARBA00004429"/>
    </source>
</evidence>
<dbReference type="RefSeq" id="WP_290016918.1">
    <property type="nucleotide sequence ID" value="NZ_JAOPLL010000001.1"/>
</dbReference>
<evidence type="ECO:0000256" key="11">
    <source>
        <dbReference type="ARBA" id="ARBA00023136"/>
    </source>
</evidence>
<sequence>MTQPIRTEKPSRFVRKIRKLSKEPKRFFIDSSGYQIAHRSWQQSLKLGSFLWVVLCFSVAVLYFGFMASDRYVSRAELMIKQADQIKMLPDALSMLGIGGSNHQDVLLIQDYLKSWDMLAKLDKDLALKTHYQSNGADYFSRLPEGVSREDFIDYYRKHLTLHLDELSGVLTVELQTFDPQYGQQVVGLMLKESERFINKLGHQVALEQLAFVEKEVNRAYQRLQDEKAKVLAFQNSHQLISPESTSSARLGVVSQIEGELVRQQAELKQLRSYMKDTAPAVVSVQSRVDALTRQLEQERAKLTGQDKDAMNEITAGYMDVQTQATLAADLYKTGLISLEQARIEAYRKLKHLLVITQPTLAEDAEYPRRLYNLATVGVLLCLFYGLIVMGLATLREHQD</sequence>
<dbReference type="EMBL" id="JAOPLL010000001">
    <property type="protein sequence ID" value="MDM5070527.1"/>
    <property type="molecule type" value="Genomic_DNA"/>
</dbReference>
<keyword evidence="7 13" id="KW-0812">Transmembrane</keyword>
<organism evidence="14 15">
    <name type="scientific">Aeromonas bestiarum</name>
    <dbReference type="NCBI Taxonomy" id="105751"/>
    <lineage>
        <taxon>Bacteria</taxon>
        <taxon>Pseudomonadati</taxon>
        <taxon>Pseudomonadota</taxon>
        <taxon>Gammaproteobacteria</taxon>
        <taxon>Aeromonadales</taxon>
        <taxon>Aeromonadaceae</taxon>
        <taxon>Aeromonas</taxon>
    </lineage>
</organism>
<dbReference type="NCBIfam" id="TIGR01010">
    <property type="entry name" value="BexC_CtrB_KpsE"/>
    <property type="match status" value="1"/>
</dbReference>
<feature type="coiled-coil region" evidence="12">
    <location>
        <begin position="254"/>
        <end position="309"/>
    </location>
</feature>
<keyword evidence="15" id="KW-1185">Reference proteome</keyword>
<gene>
    <name evidence="14" type="ORF">OB935_01505</name>
</gene>
<feature type="transmembrane region" description="Helical" evidence="13">
    <location>
        <begin position="371"/>
        <end position="395"/>
    </location>
</feature>
<protein>
    <submittedName>
        <fullName evidence="14">Sugar transporter</fullName>
    </submittedName>
</protein>
<evidence type="ECO:0000256" key="10">
    <source>
        <dbReference type="ARBA" id="ARBA00023047"/>
    </source>
</evidence>
<keyword evidence="5" id="KW-0997">Cell inner membrane</keyword>
<dbReference type="PANTHER" id="PTHR32309">
    <property type="entry name" value="TYROSINE-PROTEIN KINASE"/>
    <property type="match status" value="1"/>
</dbReference>
<evidence type="ECO:0000256" key="4">
    <source>
        <dbReference type="ARBA" id="ARBA00022475"/>
    </source>
</evidence>
<name>A0ABT7PTX2_9GAMM</name>
<evidence type="ECO:0000256" key="6">
    <source>
        <dbReference type="ARBA" id="ARBA00022597"/>
    </source>
</evidence>
<dbReference type="InterPro" id="IPR050445">
    <property type="entry name" value="Bact_polysacc_biosynth/exp"/>
</dbReference>
<keyword evidence="9 13" id="KW-1133">Transmembrane helix</keyword>
<evidence type="ECO:0000256" key="8">
    <source>
        <dbReference type="ARBA" id="ARBA00022903"/>
    </source>
</evidence>
<dbReference type="InterPro" id="IPR005705">
    <property type="entry name" value="BexC_CtrB_KpsE_VexD"/>
</dbReference>
<proteinExistence type="inferred from homology"/>
<keyword evidence="3" id="KW-0813">Transport</keyword>
<dbReference type="Proteomes" id="UP001168107">
    <property type="component" value="Unassembled WGS sequence"/>
</dbReference>
<keyword evidence="6 14" id="KW-0762">Sugar transport</keyword>
<evidence type="ECO:0000256" key="2">
    <source>
        <dbReference type="ARBA" id="ARBA00008436"/>
    </source>
</evidence>
<dbReference type="PANTHER" id="PTHR32309:SF13">
    <property type="entry name" value="FERRIC ENTEROBACTIN TRANSPORT PROTEIN FEPE"/>
    <property type="match status" value="1"/>
</dbReference>
<evidence type="ECO:0000256" key="12">
    <source>
        <dbReference type="SAM" id="Coils"/>
    </source>
</evidence>
<evidence type="ECO:0000256" key="7">
    <source>
        <dbReference type="ARBA" id="ARBA00022692"/>
    </source>
</evidence>
<evidence type="ECO:0000256" key="3">
    <source>
        <dbReference type="ARBA" id="ARBA00022448"/>
    </source>
</evidence>
<evidence type="ECO:0000313" key="15">
    <source>
        <dbReference type="Proteomes" id="UP001168107"/>
    </source>
</evidence>
<comment type="subcellular location">
    <subcellularLocation>
        <location evidence="1">Cell inner membrane</location>
        <topology evidence="1">Multi-pass membrane protein</topology>
    </subcellularLocation>
</comment>
<keyword evidence="10" id="KW-0625">Polysaccharide transport</keyword>
<evidence type="ECO:0000256" key="9">
    <source>
        <dbReference type="ARBA" id="ARBA00022989"/>
    </source>
</evidence>
<keyword evidence="11 13" id="KW-0472">Membrane</keyword>